<dbReference type="AlphaFoldDB" id="A0A6J4JSE2"/>
<dbReference type="FunFam" id="3.40.50.2300:FF:000361">
    <property type="entry name" value="Two-component system response regulator"/>
    <property type="match status" value="1"/>
</dbReference>
<dbReference type="InterPro" id="IPR046947">
    <property type="entry name" value="LytR-like"/>
</dbReference>
<gene>
    <name evidence="4" type="ORF">AVDCRST_MAG56-4161</name>
</gene>
<dbReference type="GO" id="GO:0003677">
    <property type="term" value="F:DNA binding"/>
    <property type="evidence" value="ECO:0007669"/>
    <property type="project" value="InterPro"/>
</dbReference>
<dbReference type="Pfam" id="PF00072">
    <property type="entry name" value="Response_reg"/>
    <property type="match status" value="1"/>
</dbReference>
<feature type="domain" description="HTH LytTR-type" evidence="3">
    <location>
        <begin position="148"/>
        <end position="255"/>
    </location>
</feature>
<dbReference type="InterPro" id="IPR001789">
    <property type="entry name" value="Sig_transdc_resp-reg_receiver"/>
</dbReference>
<reference evidence="4" key="1">
    <citation type="submission" date="2020-02" db="EMBL/GenBank/DDBJ databases">
        <authorList>
            <person name="Meier V. D."/>
        </authorList>
    </citation>
    <scope>NUCLEOTIDE SEQUENCE</scope>
    <source>
        <strain evidence="4">AVDCRST_MAG56</strain>
    </source>
</reference>
<dbReference type="PROSITE" id="PS50110">
    <property type="entry name" value="RESPONSE_REGULATORY"/>
    <property type="match status" value="1"/>
</dbReference>
<evidence type="ECO:0000259" key="3">
    <source>
        <dbReference type="PROSITE" id="PS50930"/>
    </source>
</evidence>
<keyword evidence="1" id="KW-0597">Phosphoprotein</keyword>
<protein>
    <submittedName>
        <fullName evidence="4">Two-component transcriptional response regulator, LuxR family</fullName>
    </submittedName>
</protein>
<proteinExistence type="predicted"/>
<dbReference type="GO" id="GO:0000156">
    <property type="term" value="F:phosphorelay response regulator activity"/>
    <property type="evidence" value="ECO:0007669"/>
    <property type="project" value="InterPro"/>
</dbReference>
<dbReference type="SMART" id="SM00850">
    <property type="entry name" value="LytTR"/>
    <property type="match status" value="1"/>
</dbReference>
<sequence>MKVLIIEDEAPAARRLAGLIRDARPGAEILDVIDSVESAIRWLGAHRPPDLIFMDIQLADGLSFDIFARTEVNAPVIFTTAYDEYALKAFKVNSVDYLLKPVDPEELAHSLRKLQTLRDQLAPPLDAAVLRSLVQSLQPGQAPFKSRFLVRFADKLVFIQADDIAYFLAEDKYVFVITRDNKKYPLDHTLDELDGLLDPSVFFRLNRKFISHLKSIQSIHTYFNGKLKLHLVPAEPEEVTVSRERAAAFKKWLGA</sequence>
<dbReference type="SUPFAM" id="SSF52172">
    <property type="entry name" value="CheY-like"/>
    <property type="match status" value="1"/>
</dbReference>
<evidence type="ECO:0000256" key="1">
    <source>
        <dbReference type="PROSITE-ProRule" id="PRU00169"/>
    </source>
</evidence>
<feature type="domain" description="Response regulatory" evidence="2">
    <location>
        <begin position="2"/>
        <end position="115"/>
    </location>
</feature>
<dbReference type="Gene3D" id="2.40.50.1020">
    <property type="entry name" value="LytTr DNA-binding domain"/>
    <property type="match status" value="1"/>
</dbReference>
<feature type="modified residue" description="4-aspartylphosphate" evidence="1">
    <location>
        <position position="55"/>
    </location>
</feature>
<organism evidence="4">
    <name type="scientific">uncultured Cytophagales bacterium</name>
    <dbReference type="NCBI Taxonomy" id="158755"/>
    <lineage>
        <taxon>Bacteria</taxon>
        <taxon>Pseudomonadati</taxon>
        <taxon>Bacteroidota</taxon>
        <taxon>Sphingobacteriia</taxon>
        <taxon>Sphingobacteriales</taxon>
        <taxon>environmental samples</taxon>
    </lineage>
</organism>
<dbReference type="InterPro" id="IPR011006">
    <property type="entry name" value="CheY-like_superfamily"/>
</dbReference>
<dbReference type="PANTHER" id="PTHR37299">
    <property type="entry name" value="TRANSCRIPTIONAL REGULATOR-RELATED"/>
    <property type="match status" value="1"/>
</dbReference>
<dbReference type="Gene3D" id="3.40.50.2300">
    <property type="match status" value="1"/>
</dbReference>
<dbReference type="Pfam" id="PF04397">
    <property type="entry name" value="LytTR"/>
    <property type="match status" value="1"/>
</dbReference>
<dbReference type="PANTHER" id="PTHR37299:SF1">
    <property type="entry name" value="STAGE 0 SPORULATION PROTEIN A HOMOLOG"/>
    <property type="match status" value="1"/>
</dbReference>
<accession>A0A6J4JSE2</accession>
<dbReference type="InterPro" id="IPR007492">
    <property type="entry name" value="LytTR_DNA-bd_dom"/>
</dbReference>
<name>A0A6J4JSE2_9SPHI</name>
<dbReference type="SMART" id="SM00448">
    <property type="entry name" value="REC"/>
    <property type="match status" value="1"/>
</dbReference>
<evidence type="ECO:0000313" key="4">
    <source>
        <dbReference type="EMBL" id="CAA9286343.1"/>
    </source>
</evidence>
<dbReference type="EMBL" id="CADCTQ010000350">
    <property type="protein sequence ID" value="CAA9286343.1"/>
    <property type="molecule type" value="Genomic_DNA"/>
</dbReference>
<evidence type="ECO:0000259" key="2">
    <source>
        <dbReference type="PROSITE" id="PS50110"/>
    </source>
</evidence>
<dbReference type="PROSITE" id="PS50930">
    <property type="entry name" value="HTH_LYTTR"/>
    <property type="match status" value="1"/>
</dbReference>